<dbReference type="InterPro" id="IPR036291">
    <property type="entry name" value="NAD(P)-bd_dom_sf"/>
</dbReference>
<dbReference type="EMBL" id="HF951689">
    <property type="protein sequence ID" value="CCW36704.1"/>
    <property type="molecule type" value="Genomic_DNA"/>
</dbReference>
<dbReference type="InterPro" id="IPR006036">
    <property type="entry name" value="K_uptake_TrkA"/>
</dbReference>
<keyword evidence="1" id="KW-0813">Transport</keyword>
<reference evidence="5" key="1">
    <citation type="submission" date="2013-03" db="EMBL/GenBank/DDBJ databases">
        <title>Genome sequence of Chthonomonas calidirosea, the first sequenced genome from the Armatimonadetes phylum (formally candidate division OP10).</title>
        <authorList>
            <person name="Lee K.C.Y."/>
            <person name="Morgan X.C."/>
            <person name="Dunfield P.F."/>
            <person name="Tamas I."/>
            <person name="Houghton K.M."/>
            <person name="Vyssotski M."/>
            <person name="Ryan J.L.J."/>
            <person name="Lagutin K."/>
            <person name="McDonald I.R."/>
            <person name="Stott M.B."/>
        </authorList>
    </citation>
    <scope>NUCLEOTIDE SEQUENCE [LARGE SCALE GENOMIC DNA]</scope>
    <source>
        <strain evidence="5">DSM 23976 / ICMP 18418 / T49</strain>
    </source>
</reference>
<keyword evidence="1" id="KW-0633">Potassium transport</keyword>
<dbReference type="GO" id="GO:0005886">
    <property type="term" value="C:plasma membrane"/>
    <property type="evidence" value="ECO:0007669"/>
    <property type="project" value="InterPro"/>
</dbReference>
<dbReference type="InterPro" id="IPR003148">
    <property type="entry name" value="RCK_N"/>
</dbReference>
<dbReference type="KEGG" id="ccz:CCALI_02919"/>
<dbReference type="Proteomes" id="UP000014227">
    <property type="component" value="Chromosome I"/>
</dbReference>
<dbReference type="PRINTS" id="PR00335">
    <property type="entry name" value="KUPTAKETRKA"/>
</dbReference>
<protein>
    <submittedName>
        <fullName evidence="4">K+ transport systems, NAD-binding component</fullName>
    </submittedName>
</protein>
<gene>
    <name evidence="4" type="ORF">CCALI_02919</name>
</gene>
<dbReference type="InParanoid" id="S0F089"/>
<dbReference type="PROSITE" id="PS51201">
    <property type="entry name" value="RCK_N"/>
    <property type="match status" value="1"/>
</dbReference>
<evidence type="ECO:0000313" key="5">
    <source>
        <dbReference type="Proteomes" id="UP000014227"/>
    </source>
</evidence>
<dbReference type="OrthoDB" id="9775180at2"/>
<keyword evidence="2" id="KW-0630">Potassium</keyword>
<evidence type="ECO:0000313" key="4">
    <source>
        <dbReference type="EMBL" id="CCW36704.1"/>
    </source>
</evidence>
<keyword evidence="5" id="KW-1185">Reference proteome</keyword>
<dbReference type="PANTHER" id="PTHR43833">
    <property type="entry name" value="POTASSIUM CHANNEL PROTEIN 2-RELATED-RELATED"/>
    <property type="match status" value="1"/>
</dbReference>
<dbReference type="InterPro" id="IPR050721">
    <property type="entry name" value="Trk_Ktr_HKT_K-transport"/>
</dbReference>
<feature type="domain" description="RCK N-terminal" evidence="3">
    <location>
        <begin position="1"/>
        <end position="118"/>
    </location>
</feature>
<dbReference type="HOGENOM" id="CLU_046525_4_1_0"/>
<dbReference type="eggNOG" id="COG0569">
    <property type="taxonomic scope" value="Bacteria"/>
</dbReference>
<sequence>MNIIVLGCGRVGSTFARLMYHDNHHVTVIDLQNEAFRRLGTRFKGERIIGNGIDEDVLRKAGIGSCDVFVAATQGDNRNIMAAQIAKVVFKVPTVIARIYDPIRADRYRQMGIVTICPTTIVSGLLRDFVNTNTWGLAKDYSAEYVELNV</sequence>
<evidence type="ECO:0000256" key="2">
    <source>
        <dbReference type="ARBA" id="ARBA00022958"/>
    </source>
</evidence>
<dbReference type="AlphaFoldDB" id="S0F089"/>
<organism evidence="4 5">
    <name type="scientific">Chthonomonas calidirosea (strain DSM 23976 / ICMP 18418 / T49)</name>
    <dbReference type="NCBI Taxonomy" id="1303518"/>
    <lineage>
        <taxon>Bacteria</taxon>
        <taxon>Bacillati</taxon>
        <taxon>Armatimonadota</taxon>
        <taxon>Chthonomonadia</taxon>
        <taxon>Chthonomonadales</taxon>
        <taxon>Chthonomonadaceae</taxon>
        <taxon>Chthonomonas</taxon>
    </lineage>
</organism>
<evidence type="ECO:0000256" key="1">
    <source>
        <dbReference type="ARBA" id="ARBA00022538"/>
    </source>
</evidence>
<dbReference type="GO" id="GO:0015079">
    <property type="term" value="F:potassium ion transmembrane transporter activity"/>
    <property type="evidence" value="ECO:0007669"/>
    <property type="project" value="InterPro"/>
</dbReference>
<keyword evidence="1" id="KW-0406">Ion transport</keyword>
<dbReference type="Pfam" id="PF02254">
    <property type="entry name" value="TrkA_N"/>
    <property type="match status" value="1"/>
</dbReference>
<accession>S0F089</accession>
<name>S0F089_CHTCT</name>
<dbReference type="Gene3D" id="3.40.50.720">
    <property type="entry name" value="NAD(P)-binding Rossmann-like Domain"/>
    <property type="match status" value="1"/>
</dbReference>
<evidence type="ECO:0000259" key="3">
    <source>
        <dbReference type="PROSITE" id="PS51201"/>
    </source>
</evidence>
<dbReference type="RefSeq" id="WP_016484207.1">
    <property type="nucleotide sequence ID" value="NC_021487.1"/>
</dbReference>
<proteinExistence type="predicted"/>
<dbReference type="STRING" id="454171.CP488_01168"/>
<dbReference type="SUPFAM" id="SSF51735">
    <property type="entry name" value="NAD(P)-binding Rossmann-fold domains"/>
    <property type="match status" value="1"/>
</dbReference>
<dbReference type="PATRIC" id="fig|1303518.3.peg.3025"/>
<dbReference type="PANTHER" id="PTHR43833:SF8">
    <property type="entry name" value="TRK SYSTEM POTASSIUM UPTAKE PROTEIN TRKA"/>
    <property type="match status" value="1"/>
</dbReference>